<reference evidence="2 3" key="1">
    <citation type="submission" date="2016-10" db="EMBL/GenBank/DDBJ databases">
        <title>Draft genome sequence of Coniochaeta ligniaria NRRL30616, a lignocellulolytic fungus for bioabatement of inhibitors in plant biomass hydrolysates.</title>
        <authorList>
            <consortium name="DOE Joint Genome Institute"/>
            <person name="Jimenez D.J."/>
            <person name="Hector R.E."/>
            <person name="Riley R."/>
            <person name="Sun H."/>
            <person name="Grigoriev I.V."/>
            <person name="Van Elsas J.D."/>
            <person name="Nichols N.N."/>
        </authorList>
    </citation>
    <scope>NUCLEOTIDE SEQUENCE [LARGE SCALE GENOMIC DNA]</scope>
    <source>
        <strain evidence="2 3">NRRL 30616</strain>
    </source>
</reference>
<gene>
    <name evidence="2" type="ORF">CONLIGDRAFT_648958</name>
</gene>
<accession>A0A1J7I9N2</accession>
<keyword evidence="3" id="KW-1185">Reference proteome</keyword>
<protein>
    <submittedName>
        <fullName evidence="2">Uncharacterized protein</fullName>
    </submittedName>
</protein>
<proteinExistence type="predicted"/>
<dbReference type="Proteomes" id="UP000182658">
    <property type="component" value="Unassembled WGS sequence"/>
</dbReference>
<name>A0A1J7I9N2_9PEZI</name>
<evidence type="ECO:0000313" key="2">
    <source>
        <dbReference type="EMBL" id="OIW24166.1"/>
    </source>
</evidence>
<dbReference type="EMBL" id="KV875104">
    <property type="protein sequence ID" value="OIW24166.1"/>
    <property type="molecule type" value="Genomic_DNA"/>
</dbReference>
<dbReference type="AlphaFoldDB" id="A0A1J7I9N2"/>
<evidence type="ECO:0000313" key="3">
    <source>
        <dbReference type="Proteomes" id="UP000182658"/>
    </source>
</evidence>
<organism evidence="2 3">
    <name type="scientific">Coniochaeta ligniaria NRRL 30616</name>
    <dbReference type="NCBI Taxonomy" id="1408157"/>
    <lineage>
        <taxon>Eukaryota</taxon>
        <taxon>Fungi</taxon>
        <taxon>Dikarya</taxon>
        <taxon>Ascomycota</taxon>
        <taxon>Pezizomycotina</taxon>
        <taxon>Sordariomycetes</taxon>
        <taxon>Sordariomycetidae</taxon>
        <taxon>Coniochaetales</taxon>
        <taxon>Coniochaetaceae</taxon>
        <taxon>Coniochaeta</taxon>
    </lineage>
</organism>
<evidence type="ECO:0000256" key="1">
    <source>
        <dbReference type="SAM" id="MobiDB-lite"/>
    </source>
</evidence>
<dbReference type="InParanoid" id="A0A1J7I9N2"/>
<feature type="region of interest" description="Disordered" evidence="1">
    <location>
        <begin position="1"/>
        <end position="29"/>
    </location>
</feature>
<sequence length="154" mass="16546">MAIAQYGIRNGSAPMTSEEASPTAPPDLERGVKRLSASAHILSVSARARAAKPCHEHGDPPERATQAGVCTVWDKDITVSIRDQHTDIQSGQNSGRVEASSANSGVGHPVHNLISHLNRTILSSWQLQQLSVPGQTRQYHLRHANDVYGSGDPD</sequence>